<organism evidence="2 3">
    <name type="scientific">Putridiphycobacter roseus</name>
    <dbReference type="NCBI Taxonomy" id="2219161"/>
    <lineage>
        <taxon>Bacteria</taxon>
        <taxon>Pseudomonadati</taxon>
        <taxon>Bacteroidota</taxon>
        <taxon>Flavobacteriia</taxon>
        <taxon>Flavobacteriales</taxon>
        <taxon>Crocinitomicaceae</taxon>
        <taxon>Putridiphycobacter</taxon>
    </lineage>
</organism>
<protein>
    <submittedName>
        <fullName evidence="2">Uncharacterized protein</fullName>
    </submittedName>
</protein>
<dbReference type="EMBL" id="QKSB01000013">
    <property type="protein sequence ID" value="PZE15978.1"/>
    <property type="molecule type" value="Genomic_DNA"/>
</dbReference>
<keyword evidence="3" id="KW-1185">Reference proteome</keyword>
<name>A0A2W1NMZ6_9FLAO</name>
<feature type="signal peptide" evidence="1">
    <location>
        <begin position="1"/>
        <end position="27"/>
    </location>
</feature>
<comment type="caution">
    <text evidence="2">The sequence shown here is derived from an EMBL/GenBank/DDBJ whole genome shotgun (WGS) entry which is preliminary data.</text>
</comment>
<gene>
    <name evidence="2" type="ORF">DNU06_15130</name>
</gene>
<dbReference type="PROSITE" id="PS51257">
    <property type="entry name" value="PROKAR_LIPOPROTEIN"/>
    <property type="match status" value="1"/>
</dbReference>
<feature type="chain" id="PRO_5015883245" evidence="1">
    <location>
        <begin position="28"/>
        <end position="202"/>
    </location>
</feature>
<dbReference type="Proteomes" id="UP000249248">
    <property type="component" value="Unassembled WGS sequence"/>
</dbReference>
<accession>A0A2W1NMZ6</accession>
<keyword evidence="1" id="KW-0732">Signal</keyword>
<sequence length="202" mass="23264">MKNYNQMKVLFYSLLAVFILVSCNNQSSVNKIDNYFPSDTVLVENDYPGIDNEVVLKAMQDLKICTLSDTSTTIALCDYTKFRIFPVGPNIDLAKSFILEMKEGVYDSPVKQVLVIEKSFNKYKIINRYLGFLMEYRTTESGYNDLLMGYKDPEMGLIGIKHAWDKEKYEPVDVEEINGYFIQEALKDSINQLFLPNFNAGY</sequence>
<evidence type="ECO:0000256" key="1">
    <source>
        <dbReference type="SAM" id="SignalP"/>
    </source>
</evidence>
<dbReference type="AlphaFoldDB" id="A0A2W1NMZ6"/>
<reference evidence="2 3" key="1">
    <citation type="submission" date="2018-06" db="EMBL/GenBank/DDBJ databases">
        <title>The draft genome sequence of Crocinitomix sp. SM1701.</title>
        <authorList>
            <person name="Zhang X."/>
        </authorList>
    </citation>
    <scope>NUCLEOTIDE SEQUENCE [LARGE SCALE GENOMIC DNA]</scope>
    <source>
        <strain evidence="2 3">SM1701</strain>
    </source>
</reference>
<evidence type="ECO:0000313" key="3">
    <source>
        <dbReference type="Proteomes" id="UP000249248"/>
    </source>
</evidence>
<proteinExistence type="predicted"/>
<evidence type="ECO:0000313" key="2">
    <source>
        <dbReference type="EMBL" id="PZE15978.1"/>
    </source>
</evidence>